<keyword evidence="3" id="KW-0206">Cytoskeleton</keyword>
<keyword evidence="7" id="KW-1185">Reference proteome</keyword>
<evidence type="ECO:0000313" key="7">
    <source>
        <dbReference type="Proteomes" id="UP000095300"/>
    </source>
</evidence>
<protein>
    <submittedName>
        <fullName evidence="6">Uncharacterized protein</fullName>
    </submittedName>
</protein>
<organism evidence="6 7">
    <name type="scientific">Stomoxys calcitrans</name>
    <name type="common">Stable fly</name>
    <name type="synonym">Conops calcitrans</name>
    <dbReference type="NCBI Taxonomy" id="35570"/>
    <lineage>
        <taxon>Eukaryota</taxon>
        <taxon>Metazoa</taxon>
        <taxon>Ecdysozoa</taxon>
        <taxon>Arthropoda</taxon>
        <taxon>Hexapoda</taxon>
        <taxon>Insecta</taxon>
        <taxon>Pterygota</taxon>
        <taxon>Neoptera</taxon>
        <taxon>Endopterygota</taxon>
        <taxon>Diptera</taxon>
        <taxon>Brachycera</taxon>
        <taxon>Muscomorpha</taxon>
        <taxon>Muscoidea</taxon>
        <taxon>Muscidae</taxon>
        <taxon>Stomoxys</taxon>
    </lineage>
</organism>
<keyword evidence="2" id="KW-0963">Cytoplasm</keyword>
<dbReference type="GO" id="GO:0005814">
    <property type="term" value="C:centriole"/>
    <property type="evidence" value="ECO:0007669"/>
    <property type="project" value="UniProtKB-SubCell"/>
</dbReference>
<name>A0A1I8PX74_STOCA</name>
<dbReference type="Proteomes" id="UP000095300">
    <property type="component" value="Unassembled WGS sequence"/>
</dbReference>
<feature type="compositionally biased region" description="Basic and acidic residues" evidence="5">
    <location>
        <begin position="124"/>
        <end position="138"/>
    </location>
</feature>
<reference evidence="6" key="1">
    <citation type="submission" date="2020-05" db="UniProtKB">
        <authorList>
            <consortium name="EnsemblMetazoa"/>
        </authorList>
    </citation>
    <scope>IDENTIFICATION</scope>
    <source>
        <strain evidence="6">USDA</strain>
    </source>
</reference>
<dbReference type="AlphaFoldDB" id="A0A1I8PX74"/>
<evidence type="ECO:0000313" key="6">
    <source>
        <dbReference type="EnsemblMetazoa" id="SCAU011939-PA"/>
    </source>
</evidence>
<dbReference type="PANTHER" id="PTHR20544">
    <property type="entry name" value="CENTROSOMAL PROTEIN CEP135"/>
    <property type="match status" value="1"/>
</dbReference>
<dbReference type="InterPro" id="IPR051877">
    <property type="entry name" value="Centriole_BasalBody_StrucProt"/>
</dbReference>
<dbReference type="STRING" id="35570.A0A1I8PX74"/>
<evidence type="ECO:0000256" key="3">
    <source>
        <dbReference type="ARBA" id="ARBA00023212"/>
    </source>
</evidence>
<accession>A0A1I8PX74</accession>
<evidence type="ECO:0000256" key="4">
    <source>
        <dbReference type="ARBA" id="ARBA00038123"/>
    </source>
</evidence>
<dbReference type="VEuPathDB" id="VectorBase:SCAU011939"/>
<sequence>MLEHYRSLSHDAVMLEGNNQSLENETAEYKRQVVELEAEIVALKKELNCRNQTIGDLEDKIANLTAKNTCLEHQLEECGDEQRILKTDLAARKELCEKLDNEKEKLNAELSELNAIKRKLENENERLRQGMDKSEKGKQVSSETLEELLAKTRKDLEEQIQVDSKLSQELIHLRKQNEQLLRDLDNERQRREQNATLAHEYQVQNRELRHNLTDDRFRQARSREQSPRFPPKTL</sequence>
<evidence type="ECO:0000256" key="2">
    <source>
        <dbReference type="ARBA" id="ARBA00022490"/>
    </source>
</evidence>
<evidence type="ECO:0000256" key="1">
    <source>
        <dbReference type="ARBA" id="ARBA00004114"/>
    </source>
</evidence>
<feature type="region of interest" description="Disordered" evidence="5">
    <location>
        <begin position="206"/>
        <end position="234"/>
    </location>
</feature>
<comment type="similarity">
    <text evidence="4">Belongs to the CEP135/TSGA10 family.</text>
</comment>
<evidence type="ECO:0000256" key="5">
    <source>
        <dbReference type="SAM" id="MobiDB-lite"/>
    </source>
</evidence>
<proteinExistence type="inferred from homology"/>
<dbReference type="PANTHER" id="PTHR20544:SF0">
    <property type="entry name" value="NUCLEOPROTEIN TPR_MLP1 DOMAIN-CONTAINING PROTEIN"/>
    <property type="match status" value="1"/>
</dbReference>
<comment type="subcellular location">
    <subcellularLocation>
        <location evidence="1">Cytoplasm</location>
        <location evidence="1">Cytoskeleton</location>
        <location evidence="1">Microtubule organizing center</location>
        <location evidence="1">Centrosome</location>
        <location evidence="1">Centriole</location>
    </subcellularLocation>
</comment>
<feature type="region of interest" description="Disordered" evidence="5">
    <location>
        <begin position="124"/>
        <end position="143"/>
    </location>
</feature>
<dbReference type="Gene3D" id="1.20.5.340">
    <property type="match status" value="1"/>
</dbReference>
<gene>
    <name evidence="6" type="primary">106094620</name>
</gene>
<dbReference type="EnsemblMetazoa" id="SCAU011939-RA">
    <property type="protein sequence ID" value="SCAU011939-PA"/>
    <property type="gene ID" value="SCAU011939"/>
</dbReference>
<dbReference type="SUPFAM" id="SSF90257">
    <property type="entry name" value="Myosin rod fragments"/>
    <property type="match status" value="1"/>
</dbReference>
<feature type="compositionally biased region" description="Basic and acidic residues" evidence="5">
    <location>
        <begin position="206"/>
        <end position="226"/>
    </location>
</feature>